<evidence type="ECO:0000313" key="6">
    <source>
        <dbReference type="Proteomes" id="UP000823775"/>
    </source>
</evidence>
<keyword evidence="2" id="KW-0689">Ribosomal protein</keyword>
<keyword evidence="4" id="KW-0472">Membrane</keyword>
<keyword evidence="4" id="KW-1133">Transmembrane helix</keyword>
<organism evidence="5 6">
    <name type="scientific">Datura stramonium</name>
    <name type="common">Jimsonweed</name>
    <name type="synonym">Common thornapple</name>
    <dbReference type="NCBI Taxonomy" id="4076"/>
    <lineage>
        <taxon>Eukaryota</taxon>
        <taxon>Viridiplantae</taxon>
        <taxon>Streptophyta</taxon>
        <taxon>Embryophyta</taxon>
        <taxon>Tracheophyta</taxon>
        <taxon>Spermatophyta</taxon>
        <taxon>Magnoliopsida</taxon>
        <taxon>eudicotyledons</taxon>
        <taxon>Gunneridae</taxon>
        <taxon>Pentapetalae</taxon>
        <taxon>asterids</taxon>
        <taxon>lamiids</taxon>
        <taxon>Solanales</taxon>
        <taxon>Solanaceae</taxon>
        <taxon>Solanoideae</taxon>
        <taxon>Datureae</taxon>
        <taxon>Datura</taxon>
    </lineage>
</organism>
<gene>
    <name evidence="5" type="ORF">HAX54_016266</name>
</gene>
<evidence type="ECO:0000256" key="1">
    <source>
        <dbReference type="ARBA" id="ARBA00008889"/>
    </source>
</evidence>
<evidence type="ECO:0000313" key="5">
    <source>
        <dbReference type="EMBL" id="MCD7452338.1"/>
    </source>
</evidence>
<reference evidence="5 6" key="1">
    <citation type="journal article" date="2021" name="BMC Genomics">
        <title>Datura genome reveals duplications of psychoactive alkaloid biosynthetic genes and high mutation rate following tissue culture.</title>
        <authorList>
            <person name="Rajewski A."/>
            <person name="Carter-House D."/>
            <person name="Stajich J."/>
            <person name="Litt A."/>
        </authorList>
    </citation>
    <scope>NUCLEOTIDE SEQUENCE [LARGE SCALE GENOMIC DNA]</scope>
    <source>
        <strain evidence="5">AR-01</strain>
    </source>
</reference>
<comment type="caution">
    <text evidence="5">The sequence shown here is derived from an EMBL/GenBank/DDBJ whole genome shotgun (WGS) entry which is preliminary data.</text>
</comment>
<proteinExistence type="inferred from homology"/>
<name>A0ABS8S0I7_DATST</name>
<protein>
    <submittedName>
        <fullName evidence="5">Uncharacterized protein</fullName>
    </submittedName>
</protein>
<feature type="transmembrane region" description="Helical" evidence="4">
    <location>
        <begin position="428"/>
        <end position="447"/>
    </location>
</feature>
<dbReference type="EMBL" id="JACEIK010000205">
    <property type="protein sequence ID" value="MCD7452338.1"/>
    <property type="molecule type" value="Genomic_DNA"/>
</dbReference>
<evidence type="ECO:0000256" key="2">
    <source>
        <dbReference type="ARBA" id="ARBA00022980"/>
    </source>
</evidence>
<evidence type="ECO:0000256" key="4">
    <source>
        <dbReference type="SAM" id="Phobius"/>
    </source>
</evidence>
<accession>A0ABS8S0I7</accession>
<keyword evidence="6" id="KW-1185">Reference proteome</keyword>
<keyword evidence="3" id="KW-0687">Ribonucleoprotein</keyword>
<dbReference type="PANTHER" id="PTHR45699:SF3">
    <property type="entry name" value="LARGE RIBOSOMAL SUBUNIT PROTEIN UL10"/>
    <property type="match status" value="1"/>
</dbReference>
<sequence>MEFEHSTAAAILSIESADISDAIVTSSKLDFDLDNNKRDMTANLDLQLLVVTGDTQELVSDIVPFDTWMDMSLKCEKSGIASSFFNEMPDNTGLVLDNAAVVFDNGLQLNLHVLHQYQCLEFGVNPMRKVVVIERDITGLCCVGLNSQPDHNVFILEQHAAALGFDFGQSKADYVLAAVITPPPLSIRVTYGVYIVACSVKGAFLKVTVLHDEMVVQGIKSNIVLRTNLIHEFCNEYTSLEAGTFLGAGRIWLEVRPCSYSSTAFVVYIKFPILPFHPGILNIHITDGINTTMCTNIRIPATYDLIATLRREQFGVPVMKDVGTDAFESFGKTAKSSDPIFALSETIMFDPHKSNGPPSDVLKKYIVMFFEISENREEHNNLYEAFSKNIQLGILLTTNSLALSPEVLAHPKMDLVAKLALAYLTVDVFPHVLIYAYTTILVFVTEIKYSFQKIERMQEYLKDPIKLTAITVVPVDAFYDPYGDQTWRKPLETIDAEEEAKQDSTINNKDVLTHHAPCDVYQYECHIRKAEIFLEHYSRTWNHLSSFKYTYNWWHVALSYLEKTWVQLSCHLADAFL</sequence>
<dbReference type="InterPro" id="IPR050323">
    <property type="entry name" value="Ribosomal_protein_uL10"/>
</dbReference>
<dbReference type="PANTHER" id="PTHR45699">
    <property type="entry name" value="60S ACIDIC RIBOSOMAL PROTEIN P0"/>
    <property type="match status" value="1"/>
</dbReference>
<evidence type="ECO:0000256" key="3">
    <source>
        <dbReference type="ARBA" id="ARBA00023274"/>
    </source>
</evidence>
<dbReference type="Proteomes" id="UP000823775">
    <property type="component" value="Unassembled WGS sequence"/>
</dbReference>
<comment type="similarity">
    <text evidence="1">Belongs to the universal ribosomal protein uL10 family.</text>
</comment>
<keyword evidence="4" id="KW-0812">Transmembrane</keyword>